<evidence type="ECO:0000256" key="3">
    <source>
        <dbReference type="ARBA" id="ARBA00022490"/>
    </source>
</evidence>
<dbReference type="GO" id="GO:0003727">
    <property type="term" value="F:single-stranded RNA binding"/>
    <property type="evidence" value="ECO:0007669"/>
    <property type="project" value="TreeGrafter"/>
</dbReference>
<evidence type="ECO:0000313" key="4">
    <source>
        <dbReference type="EMBL" id="MCJ0975284.1"/>
    </source>
</evidence>
<reference evidence="4" key="1">
    <citation type="submission" date="2022-03" db="EMBL/GenBank/DDBJ databases">
        <title>Pseudomonas marianensis sp. nov., a marine bacterium isolated from deep-sea sediments of the Mariana Trench.</title>
        <authorList>
            <person name="Wei Y."/>
        </authorList>
    </citation>
    <scope>NUCLEOTIDE SEQUENCE</scope>
    <source>
        <strain evidence="4">PS1</strain>
    </source>
</reference>
<name>A0A9X1W7V6_9GAMM</name>
<dbReference type="PANTHER" id="PTHR38772:SF1">
    <property type="entry name" value="NUCLEOID-ASSOCIATED PROTEIN YEJK"/>
    <property type="match status" value="1"/>
</dbReference>
<proteinExistence type="inferred from homology"/>
<dbReference type="GO" id="GO:0003690">
    <property type="term" value="F:double-stranded DNA binding"/>
    <property type="evidence" value="ECO:0007669"/>
    <property type="project" value="TreeGrafter"/>
</dbReference>
<dbReference type="Pfam" id="PF04245">
    <property type="entry name" value="NA37"/>
    <property type="match status" value="1"/>
</dbReference>
<evidence type="ECO:0000256" key="2">
    <source>
        <dbReference type="ARBA" id="ARBA00009035"/>
    </source>
</evidence>
<comment type="subcellular location">
    <subcellularLocation>
        <location evidence="1">Cytoplasm</location>
        <location evidence="1">Nucleoid</location>
    </subcellularLocation>
</comment>
<dbReference type="PANTHER" id="PTHR38772">
    <property type="match status" value="1"/>
</dbReference>
<comment type="similarity">
    <text evidence="2">Belongs to the YejK family.</text>
</comment>
<keyword evidence="3" id="KW-0963">Cytoplasm</keyword>
<keyword evidence="5" id="KW-1185">Reference proteome</keyword>
<sequence length="378" mass="42237">MNNQVIGIEDAVESTELPSSKFTIQAGITASLERDRSVDRSPFRSYLGNIWNLKNEASIEFVEKLEKKFRKKNKFHSYFSGLPSNQTPQNLTEYIAGQIDFKALVQNEMKLLESLANESDSTSLVGGNVVFMHYKNTGEEDDAGRLLVVMLDKKGAFEFDEKTLEPKRLQPIDTDALRQAAMFDLTLFSEVYPNKDGAAYLHFIEGRSKAEFFKSALGCDTQVSNKESVGNIFEAIKQFSALNSIKHKMQASITQKVYEYIEKNIGQQVELKEIQNVIDGALPPDHLAVGKFSKFANENGYQINAVFEATRYSLNQGVTIKITDFQSNYTVNIKAASIGYSGKPVIVDSNLTYLKIPLSAADRDQIKAVIGEKDEADS</sequence>
<dbReference type="Proteomes" id="UP001139682">
    <property type="component" value="Unassembled WGS sequence"/>
</dbReference>
<dbReference type="InterPro" id="IPR007358">
    <property type="entry name" value="Nucleoid_associated_NdpA"/>
</dbReference>
<dbReference type="EMBL" id="JALGRD010000010">
    <property type="protein sequence ID" value="MCJ0975284.1"/>
    <property type="molecule type" value="Genomic_DNA"/>
</dbReference>
<protein>
    <submittedName>
        <fullName evidence="4">Nucleoid-associated protein</fullName>
    </submittedName>
</protein>
<dbReference type="GO" id="GO:0043590">
    <property type="term" value="C:bacterial nucleoid"/>
    <property type="evidence" value="ECO:0007669"/>
    <property type="project" value="TreeGrafter"/>
</dbReference>
<dbReference type="AlphaFoldDB" id="A0A9X1W7V6"/>
<evidence type="ECO:0000313" key="5">
    <source>
        <dbReference type="Proteomes" id="UP001139682"/>
    </source>
</evidence>
<comment type="caution">
    <text evidence="4">The sequence shown here is derived from an EMBL/GenBank/DDBJ whole genome shotgun (WGS) entry which is preliminary data.</text>
</comment>
<accession>A0A9X1W7V6</accession>
<organism evidence="4 5">
    <name type="scientific">Stutzerimonas marianensis</name>
    <dbReference type="NCBI Taxonomy" id="2929513"/>
    <lineage>
        <taxon>Bacteria</taxon>
        <taxon>Pseudomonadati</taxon>
        <taxon>Pseudomonadota</taxon>
        <taxon>Gammaproteobacteria</taxon>
        <taxon>Pseudomonadales</taxon>
        <taxon>Pseudomonadaceae</taxon>
        <taxon>Stutzerimonas</taxon>
    </lineage>
</organism>
<evidence type="ECO:0000256" key="1">
    <source>
        <dbReference type="ARBA" id="ARBA00004453"/>
    </source>
</evidence>
<gene>
    <name evidence="4" type="ORF">MST27_18090</name>
</gene>
<dbReference type="RefSeq" id="WP_243607329.1">
    <property type="nucleotide sequence ID" value="NZ_JALGRD010000010.1"/>
</dbReference>